<dbReference type="InterPro" id="IPR051172">
    <property type="entry name" value="Chlamydia_OmcB"/>
</dbReference>
<name>A0ABV8XQQ1_9DEIO</name>
<dbReference type="SUPFAM" id="SSF69322">
    <property type="entry name" value="Tricorn protease domain 2"/>
    <property type="match status" value="1"/>
</dbReference>
<feature type="domain" description="DUF11" evidence="2">
    <location>
        <begin position="485"/>
        <end position="616"/>
    </location>
</feature>
<sequence length="1361" mass="138592">MRTDTAKKMLRRLGAALMPVVVLMGWSGAQAAVSLSITPITWDVIGLDSNNVNAGPNIYPVGARICNVGDVTATGVTAKFVFDGGTTNSYLKLNGLSQVTLDNLPSGTATGTNPHYNSINKVPANCQDAYFNIEITRSRNAYSDRVSDTATPTQRNTQLYHIEATATGLSVPVSTPTPRELYVERLVSQNRNSVVTFSGPSTVSVGQVVQFTLKAKTATGGYEQLENFPVLPNSVYQVLNVSTSYLQPAGAINSSVYGDACGWENNRTSVNYHNNGTCIGPQQYVGGKVGDDMTSVYTVRIISGGGAGIYNLIYDYSGSSYHYNSDYGTSVNGFVVTAMAPDLTVTKTSPSSFVVGQTASYTLTVRTANADAYGTTTVVDRLPTGLSLPDGTVTLSGVNASSWQCTSASNVVTCRSTNVDTPGVPNTPLITAGNSQTFTLNGIVVGAAAAPSVTNTATVSNPNESSANTGNNTGSVTTSVIPSADLVISKTGPVAVGSGKAVSYSIQVWNNGPNSLSGVSVSDTLPTGLTGTTVTCAATGTATCGTQTVTSGVLSATTGSLALDTAPTNSTPDGNFLTYTVTATAPLSGSLSNTASLTVPSTAVDPVTGNNSTSATPVVTRVIDAVNDPVTSISRSVGGNVNVLGNDTNGDVAATNANSTVTITNAGNLTGLTVNSGQLVVPANTTAGSYTVTYQLCDRTLTTACDTATANIQVVAGAAPLNITKTFSPTTITAGGTTTMTLTVTNPNATAATSLSITDNVAASMGYPTPMYLRYVASSSTCGGTASGSENTTGTFSLTGASVAASGSCTVVVEFTPWSPPTGTASNTIATNNVTATVGTATVNASAPASAALTVVAGSAGGNYVCSPDFFQIRQDPTTLLTNLYKLDLTSLGSGGMAQWARGFGPGLNALAYNARDGYFYAVNITAFNTGSAFRLYRLGTSGAVEYANLTNIPTGSTIAAATVDRNGVMYIKKLAQDNVVYRYDLVGNTSLGNLTLNANVYFWDMAVNPLDNKIYGAVTPGGVYVVDPSTGAVTQLGSLANLATDNSNAIGTLFFHPSGTLYAYQNGGVFGTISTTTGAFTATATASAAAQSDGASCAFGAPDLTLVKQGPTYANPSVPATASTGDKFISYTLTVSNSGNAPTVGTVTVTDTLPAGLTATAIFGTGWTCDPLPTLKCTRNDALVMGSTYPVITLVIRAPYTTELESTASLRTITNSATVSVSGETNTSNNTGIATTTMVYAKLTKTVRNVSAGSVFGTAGNGLPAQVLQYCIEYRNFGGSALANFKVTDTFPANTTFVPGSLIYSAPATSMSGAATAPANQVLPSGATYTFSSTGVALNLGANGLSAGGSGVVCFSTTVN</sequence>
<feature type="domain" description="DUF7933" evidence="4">
    <location>
        <begin position="723"/>
        <end position="855"/>
    </location>
</feature>
<dbReference type="Pfam" id="PF25564">
    <property type="entry name" value="DUF7933"/>
    <property type="match status" value="1"/>
</dbReference>
<evidence type="ECO:0000259" key="3">
    <source>
        <dbReference type="Pfam" id="PF21959"/>
    </source>
</evidence>
<accession>A0ABV8XQQ1</accession>
<evidence type="ECO:0000256" key="1">
    <source>
        <dbReference type="SAM" id="SignalP"/>
    </source>
</evidence>
<evidence type="ECO:0000313" key="5">
    <source>
        <dbReference type="EMBL" id="MFC4427849.1"/>
    </source>
</evidence>
<gene>
    <name evidence="5" type="ORF">ACFOZ9_16650</name>
</gene>
<proteinExistence type="predicted"/>
<evidence type="ECO:0000259" key="4">
    <source>
        <dbReference type="Pfam" id="PF25564"/>
    </source>
</evidence>
<feature type="signal peptide" evidence="1">
    <location>
        <begin position="1"/>
        <end position="31"/>
    </location>
</feature>
<feature type="domain" description="DUF6923" evidence="3">
    <location>
        <begin position="882"/>
        <end position="1099"/>
    </location>
</feature>
<dbReference type="InterPro" id="IPR054215">
    <property type="entry name" value="DUF6923"/>
</dbReference>
<dbReference type="NCBIfam" id="TIGR01451">
    <property type="entry name" value="B_ant_repeat"/>
    <property type="match status" value="4"/>
</dbReference>
<keyword evidence="6" id="KW-1185">Reference proteome</keyword>
<dbReference type="Gene3D" id="2.60.40.740">
    <property type="match status" value="1"/>
</dbReference>
<dbReference type="Pfam" id="PF21959">
    <property type="entry name" value="DUF6923"/>
    <property type="match status" value="1"/>
</dbReference>
<comment type="caution">
    <text evidence="5">The sequence shown here is derived from an EMBL/GenBank/DDBJ whole genome shotgun (WGS) entry which is preliminary data.</text>
</comment>
<dbReference type="InterPro" id="IPR001434">
    <property type="entry name" value="OmcB-like_DUF11"/>
</dbReference>
<feature type="chain" id="PRO_5045888462" evidence="1">
    <location>
        <begin position="32"/>
        <end position="1361"/>
    </location>
</feature>
<dbReference type="RefSeq" id="WP_380041740.1">
    <property type="nucleotide sequence ID" value="NZ_JBHSEH010000024.1"/>
</dbReference>
<evidence type="ECO:0000259" key="2">
    <source>
        <dbReference type="Pfam" id="PF01345"/>
    </source>
</evidence>
<dbReference type="PANTHER" id="PTHR34819">
    <property type="entry name" value="LARGE CYSTEINE-RICH PERIPLASMIC PROTEIN OMCB"/>
    <property type="match status" value="1"/>
</dbReference>
<feature type="domain" description="DUF11" evidence="2">
    <location>
        <begin position="1123"/>
        <end position="1236"/>
    </location>
</feature>
<organism evidence="5 6">
    <name type="scientific">Deinococcus navajonensis</name>
    <dbReference type="NCBI Taxonomy" id="309884"/>
    <lineage>
        <taxon>Bacteria</taxon>
        <taxon>Thermotogati</taxon>
        <taxon>Deinococcota</taxon>
        <taxon>Deinococci</taxon>
        <taxon>Deinococcales</taxon>
        <taxon>Deinococcaceae</taxon>
        <taxon>Deinococcus</taxon>
    </lineage>
</organism>
<evidence type="ECO:0000313" key="6">
    <source>
        <dbReference type="Proteomes" id="UP001595998"/>
    </source>
</evidence>
<reference evidence="6" key="1">
    <citation type="journal article" date="2019" name="Int. J. Syst. Evol. Microbiol.">
        <title>The Global Catalogue of Microorganisms (GCM) 10K type strain sequencing project: providing services to taxonomists for standard genome sequencing and annotation.</title>
        <authorList>
            <consortium name="The Broad Institute Genomics Platform"/>
            <consortium name="The Broad Institute Genome Sequencing Center for Infectious Disease"/>
            <person name="Wu L."/>
            <person name="Ma J."/>
        </authorList>
    </citation>
    <scope>NUCLEOTIDE SEQUENCE [LARGE SCALE GENOMIC DNA]</scope>
    <source>
        <strain evidence="6">CCUG 56029</strain>
    </source>
</reference>
<protein>
    <submittedName>
        <fullName evidence="5">Beta strand repeat-containing protein</fullName>
    </submittedName>
</protein>
<dbReference type="Pfam" id="PF01345">
    <property type="entry name" value="DUF11"/>
    <property type="match status" value="3"/>
</dbReference>
<dbReference type="InterPro" id="IPR047589">
    <property type="entry name" value="DUF11_rpt"/>
</dbReference>
<dbReference type="InterPro" id="IPR057693">
    <property type="entry name" value="DUF7933"/>
</dbReference>
<dbReference type="Proteomes" id="UP001595998">
    <property type="component" value="Unassembled WGS sequence"/>
</dbReference>
<dbReference type="PANTHER" id="PTHR34819:SF3">
    <property type="entry name" value="CELL SURFACE PROTEIN"/>
    <property type="match status" value="1"/>
</dbReference>
<feature type="domain" description="DUF11" evidence="2">
    <location>
        <begin position="342"/>
        <end position="477"/>
    </location>
</feature>
<dbReference type="EMBL" id="JBHSEH010000024">
    <property type="protein sequence ID" value="MFC4427849.1"/>
    <property type="molecule type" value="Genomic_DNA"/>
</dbReference>
<keyword evidence="1" id="KW-0732">Signal</keyword>